<evidence type="ECO:0000256" key="4">
    <source>
        <dbReference type="ARBA" id="ARBA00022989"/>
    </source>
</evidence>
<sequence>MTLYRQTLLALRLLWREARSGELTLIVLALILAVTATTAIALFSARLNLAMEANANDLLGADRRISSTTQLPDEWQAKAQNLDLKTARTMEFPSVVLHGDEMALAAIKAVDDGYPLRGRLAISPEMYGAGDPQLRGPQPGEAWAEARLLALLNVEVGDSVELGVSQLRISGVITEESDRGGNFYTLSPRLMVNWRDVENSSLLGPGSRINYRLLLAGSEDALNSLEQELVLEPNQKFESLDDGNQAMAGSLSRAKQYLGLSALLAVVLASVAVAICAQRYAQRHFDISALMRTFGLSQGQVLFIYTSQLFWIGTLATLVGAGLSLLLQAGLIEVLGDLLPDNLPAAPGSAWLLGLSSGLISLLGFALPHLMPLSRVSPLRVLRRDLVPVPLQGWFLAALALIALTFLLWLFTADVVLSLGMMGGGTLVVLLLLAMLHLGIRLLRRRLQNIDLPLALRFAWQHLSRNSRQTAGQIIAFALTLIVMIVIGVVRNDLLADWQRSLPDDAPNVFAMNIQDYEREEFSFALDSAGLRAEPLYPMVPMRLVSINDVSVAELAIADDRAIDRDLISTTFNLLPDNNEIEVGDWSLMTSQAQQLSVEAKLAKRLGIKLNDVIEFRASGINFKATVSSLRTVDWGSMTPNFYMVFSADVLVSLPTSYLTSFYIPVEKQTALTQLIREFPGVTLLDTRYLLGQIQMLLQRLTLAIELILAFVLVAAGLVTMAILISSTQERLREGAVLRTLGASSGRIRQAQMVEFSLLGGVAGLLALLGSEAICYGLYTALLDIPYGGLGWLWLWLLPATMLVLVALGTLLMRRAVTVAPLRVLRELD</sequence>
<dbReference type="PANTHER" id="PTHR30287:SF1">
    <property type="entry name" value="INNER MEMBRANE PROTEIN"/>
    <property type="match status" value="1"/>
</dbReference>
<gene>
    <name evidence="8" type="ORF">MGWOODY_Tha1129</name>
</gene>
<feature type="transmembrane region" description="Helical" evidence="6">
    <location>
        <begin position="391"/>
        <end position="411"/>
    </location>
</feature>
<comment type="subcellular location">
    <subcellularLocation>
        <location evidence="1">Cell membrane</location>
        <topology evidence="1">Multi-pass membrane protein</topology>
    </subcellularLocation>
</comment>
<keyword evidence="4 6" id="KW-1133">Transmembrane helix</keyword>
<keyword evidence="3 6" id="KW-0812">Transmembrane</keyword>
<feature type="transmembrane region" description="Helical" evidence="6">
    <location>
        <begin position="791"/>
        <end position="813"/>
    </location>
</feature>
<evidence type="ECO:0000256" key="3">
    <source>
        <dbReference type="ARBA" id="ARBA00022692"/>
    </source>
</evidence>
<dbReference type="EMBL" id="CZQC01000070">
    <property type="protein sequence ID" value="CUS42751.1"/>
    <property type="molecule type" value="Genomic_DNA"/>
</dbReference>
<name>A0A160TF65_9ZZZZ</name>
<feature type="transmembrane region" description="Helical" evidence="6">
    <location>
        <begin position="417"/>
        <end position="440"/>
    </location>
</feature>
<feature type="transmembrane region" description="Helical" evidence="6">
    <location>
        <begin position="703"/>
        <end position="725"/>
    </location>
</feature>
<feature type="transmembrane region" description="Helical" evidence="6">
    <location>
        <begin position="257"/>
        <end position="281"/>
    </location>
</feature>
<dbReference type="GO" id="GO:0005886">
    <property type="term" value="C:plasma membrane"/>
    <property type="evidence" value="ECO:0007669"/>
    <property type="project" value="UniProtKB-SubCell"/>
</dbReference>
<accession>A0A160TF65</accession>
<evidence type="ECO:0000259" key="7">
    <source>
        <dbReference type="Pfam" id="PF02687"/>
    </source>
</evidence>
<dbReference type="InterPro" id="IPR038766">
    <property type="entry name" value="Membrane_comp_ABC_pdt"/>
</dbReference>
<keyword evidence="5 6" id="KW-0472">Membrane</keyword>
<protein>
    <recommendedName>
        <fullName evidence="7">ABC3 transporter permease C-terminal domain-containing protein</fullName>
    </recommendedName>
</protein>
<reference evidence="8" key="1">
    <citation type="submission" date="2015-10" db="EMBL/GenBank/DDBJ databases">
        <authorList>
            <person name="Gilbert D.G."/>
        </authorList>
    </citation>
    <scope>NUCLEOTIDE SEQUENCE</scope>
</reference>
<feature type="domain" description="ABC3 transporter permease C-terminal" evidence="7">
    <location>
        <begin position="707"/>
        <end position="815"/>
    </location>
</feature>
<organism evidence="8">
    <name type="scientific">hydrothermal vent metagenome</name>
    <dbReference type="NCBI Taxonomy" id="652676"/>
    <lineage>
        <taxon>unclassified sequences</taxon>
        <taxon>metagenomes</taxon>
        <taxon>ecological metagenomes</taxon>
    </lineage>
</organism>
<feature type="transmembrane region" description="Helical" evidence="6">
    <location>
        <begin position="302"/>
        <end position="329"/>
    </location>
</feature>
<dbReference type="AlphaFoldDB" id="A0A160TF65"/>
<evidence type="ECO:0000256" key="6">
    <source>
        <dbReference type="SAM" id="Phobius"/>
    </source>
</evidence>
<dbReference type="InterPro" id="IPR003838">
    <property type="entry name" value="ABC3_permease_C"/>
</dbReference>
<evidence type="ECO:0000256" key="1">
    <source>
        <dbReference type="ARBA" id="ARBA00004651"/>
    </source>
</evidence>
<evidence type="ECO:0000313" key="8">
    <source>
        <dbReference type="EMBL" id="CUS42751.1"/>
    </source>
</evidence>
<proteinExistence type="predicted"/>
<dbReference type="Pfam" id="PF02687">
    <property type="entry name" value="FtsX"/>
    <property type="match status" value="1"/>
</dbReference>
<feature type="transmembrane region" description="Helical" evidence="6">
    <location>
        <begin position="349"/>
        <end position="370"/>
    </location>
</feature>
<feature type="transmembrane region" description="Helical" evidence="6">
    <location>
        <begin position="21"/>
        <end position="43"/>
    </location>
</feature>
<evidence type="ECO:0000256" key="2">
    <source>
        <dbReference type="ARBA" id="ARBA00022475"/>
    </source>
</evidence>
<feature type="transmembrane region" description="Helical" evidence="6">
    <location>
        <begin position="756"/>
        <end position="779"/>
    </location>
</feature>
<dbReference type="PANTHER" id="PTHR30287">
    <property type="entry name" value="MEMBRANE COMPONENT OF PREDICTED ABC SUPERFAMILY METABOLITE UPTAKE TRANSPORTER"/>
    <property type="match status" value="1"/>
</dbReference>
<keyword evidence="2" id="KW-1003">Cell membrane</keyword>
<evidence type="ECO:0000256" key="5">
    <source>
        <dbReference type="ARBA" id="ARBA00023136"/>
    </source>
</evidence>
<feature type="transmembrane region" description="Helical" evidence="6">
    <location>
        <begin position="471"/>
        <end position="490"/>
    </location>
</feature>